<dbReference type="AlphaFoldDB" id="A0A5J4TTC1"/>
<name>A0A5J4TTC1_9EUKA</name>
<gene>
    <name evidence="2" type="ORF">EZS28_043300</name>
</gene>
<comment type="caution">
    <text evidence="2">The sequence shown here is derived from an EMBL/GenBank/DDBJ whole genome shotgun (WGS) entry which is preliminary data.</text>
</comment>
<feature type="non-terminal residue" evidence="2">
    <location>
        <position position="155"/>
    </location>
</feature>
<protein>
    <submittedName>
        <fullName evidence="2">Uncharacterized protein</fullName>
    </submittedName>
</protein>
<reference evidence="2 3" key="1">
    <citation type="submission" date="2019-03" db="EMBL/GenBank/DDBJ databases">
        <title>Single cell metagenomics reveals metabolic interactions within the superorganism composed of flagellate Streblomastix strix and complex community of Bacteroidetes bacteria on its surface.</title>
        <authorList>
            <person name="Treitli S.C."/>
            <person name="Kolisko M."/>
            <person name="Husnik F."/>
            <person name="Keeling P."/>
            <person name="Hampl V."/>
        </authorList>
    </citation>
    <scope>NUCLEOTIDE SEQUENCE [LARGE SCALE GENOMIC DNA]</scope>
    <source>
        <strain evidence="2">ST1C</strain>
    </source>
</reference>
<feature type="region of interest" description="Disordered" evidence="1">
    <location>
        <begin position="120"/>
        <end position="143"/>
    </location>
</feature>
<dbReference type="EMBL" id="SNRW01025926">
    <property type="protein sequence ID" value="KAA6361172.1"/>
    <property type="molecule type" value="Genomic_DNA"/>
</dbReference>
<evidence type="ECO:0000313" key="2">
    <source>
        <dbReference type="EMBL" id="KAA6361172.1"/>
    </source>
</evidence>
<evidence type="ECO:0000256" key="1">
    <source>
        <dbReference type="SAM" id="MobiDB-lite"/>
    </source>
</evidence>
<evidence type="ECO:0000313" key="3">
    <source>
        <dbReference type="Proteomes" id="UP000324800"/>
    </source>
</evidence>
<sequence>MTLTTMLSRAPKILLVNPIAAEFFRPGLFNFSTQNYFNRNGHKIGKPRPMADTMQREKNTERSINPWNIKQMDVIWERSPPSLNFNTQIGEGSKGWLPRLKERMSKDLVEQHRKAWDQEGYDLVDQKSRHSDPPPTGYAEGKVQIRQFIDALNKR</sequence>
<dbReference type="Proteomes" id="UP000324800">
    <property type="component" value="Unassembled WGS sequence"/>
</dbReference>
<accession>A0A5J4TTC1</accession>
<organism evidence="2 3">
    <name type="scientific">Streblomastix strix</name>
    <dbReference type="NCBI Taxonomy" id="222440"/>
    <lineage>
        <taxon>Eukaryota</taxon>
        <taxon>Metamonada</taxon>
        <taxon>Preaxostyla</taxon>
        <taxon>Oxymonadida</taxon>
        <taxon>Streblomastigidae</taxon>
        <taxon>Streblomastix</taxon>
    </lineage>
</organism>
<proteinExistence type="predicted"/>